<evidence type="ECO:0000256" key="5">
    <source>
        <dbReference type="HAMAP-Rule" id="MF_00191"/>
    </source>
</evidence>
<feature type="binding site" evidence="5">
    <location>
        <position position="214"/>
    </location>
    <ligand>
        <name>dimethylallyl diphosphate</name>
        <dbReference type="ChEBI" id="CHEBI:57623"/>
    </ligand>
</feature>
<feature type="binding site" evidence="5">
    <location>
        <position position="36"/>
    </location>
    <ligand>
        <name>dimethylallyl diphosphate</name>
        <dbReference type="ChEBI" id="CHEBI:57623"/>
    </ligand>
</feature>
<feature type="binding site" evidence="5">
    <location>
        <position position="70"/>
    </location>
    <ligand>
        <name>(2E)-4-hydroxy-3-methylbut-2-enyl diphosphate</name>
        <dbReference type="ChEBI" id="CHEBI:128753"/>
    </ligand>
</feature>
<keyword evidence="5" id="KW-0414">Isoprene biosynthesis</keyword>
<dbReference type="Gene3D" id="3.40.50.11270">
    <property type="match status" value="1"/>
</dbReference>
<evidence type="ECO:0000256" key="2">
    <source>
        <dbReference type="ARBA" id="ARBA00022723"/>
    </source>
</evidence>
<dbReference type="HAMAP" id="MF_00191">
    <property type="entry name" value="IspH"/>
    <property type="match status" value="1"/>
</dbReference>
<evidence type="ECO:0000256" key="4">
    <source>
        <dbReference type="ARBA" id="ARBA00023014"/>
    </source>
</evidence>
<feature type="binding site" evidence="5">
    <location>
        <position position="92"/>
    </location>
    <ligand>
        <name>[4Fe-4S] cluster</name>
        <dbReference type="ChEBI" id="CHEBI:49883"/>
    </ligand>
</feature>
<dbReference type="AlphaFoldDB" id="A0A7M1B0M0"/>
<keyword evidence="4 5" id="KW-0411">Iron-sulfur</keyword>
<dbReference type="EMBL" id="CP041235">
    <property type="protein sequence ID" value="QOP43261.1"/>
    <property type="molecule type" value="Genomic_DNA"/>
</dbReference>
<feature type="binding site" evidence="5">
    <location>
        <position position="120"/>
    </location>
    <ligand>
        <name>(2E)-4-hydroxy-3-methylbut-2-enyl diphosphate</name>
        <dbReference type="ChEBI" id="CHEBI:128753"/>
    </ligand>
</feature>
<name>A0A7M1B0M0_9BACT</name>
<feature type="binding site" evidence="5">
    <location>
        <position position="70"/>
    </location>
    <ligand>
        <name>isopentenyl diphosphate</name>
        <dbReference type="ChEBI" id="CHEBI:128769"/>
    </ligand>
</feature>
<gene>
    <name evidence="5" type="primary">ispH</name>
    <name evidence="6" type="ORF">FJR45_04600</name>
</gene>
<dbReference type="GO" id="GO:0016114">
    <property type="term" value="P:terpenoid biosynthetic process"/>
    <property type="evidence" value="ECO:0007669"/>
    <property type="project" value="UniProtKB-UniRule"/>
</dbReference>
<comment type="cofactor">
    <cofactor evidence="5">
        <name>[4Fe-4S] cluster</name>
        <dbReference type="ChEBI" id="CHEBI:49883"/>
    </cofactor>
    <text evidence="5">Binds 1 [4Fe-4S] cluster per subunit.</text>
</comment>
<accession>A0A7M1B0M0</accession>
<feature type="binding site" evidence="5">
    <location>
        <position position="215"/>
    </location>
    <ligand>
        <name>isopentenyl diphosphate</name>
        <dbReference type="ChEBI" id="CHEBI:128769"/>
    </ligand>
</feature>
<reference evidence="6 7" key="1">
    <citation type="submission" date="2019-06" db="EMBL/GenBank/DDBJ databases">
        <title>Sulfurimonas gotlandica sp. nov., a chemoautotrophic and psychrotolerant epsilonproteobacterium isolated from a pelagic redoxcline, and an emended description of the genus Sulfurimonas.</title>
        <authorList>
            <person name="Wang S."/>
            <person name="Jiang L."/>
            <person name="Shao Z."/>
        </authorList>
    </citation>
    <scope>NUCLEOTIDE SEQUENCE [LARGE SCALE GENOMIC DNA]</scope>
    <source>
        <strain evidence="6 7">S2-6</strain>
    </source>
</reference>
<feature type="binding site" evidence="5">
    <location>
        <position position="70"/>
    </location>
    <ligand>
        <name>dimethylallyl diphosphate</name>
        <dbReference type="ChEBI" id="CHEBI:57623"/>
    </ligand>
</feature>
<dbReference type="CDD" id="cd13944">
    <property type="entry name" value="lytB_ispH"/>
    <property type="match status" value="1"/>
</dbReference>
<comment type="pathway">
    <text evidence="5">Isoprenoid biosynthesis; isopentenyl diphosphate biosynthesis via DXP pathway; isopentenyl diphosphate from 1-deoxy-D-xylulose 5-phosphate: step 6/6.</text>
</comment>
<dbReference type="RefSeq" id="WP_193151554.1">
    <property type="nucleotide sequence ID" value="NZ_CP041235.1"/>
</dbReference>
<dbReference type="GO" id="GO:0019288">
    <property type="term" value="P:isopentenyl diphosphate biosynthetic process, methylerythritol 4-phosphate pathway"/>
    <property type="evidence" value="ECO:0007669"/>
    <property type="project" value="UniProtKB-UniRule"/>
</dbReference>
<dbReference type="GO" id="GO:0051539">
    <property type="term" value="F:4 iron, 4 sulfur cluster binding"/>
    <property type="evidence" value="ECO:0007669"/>
    <property type="project" value="UniProtKB-UniRule"/>
</dbReference>
<keyword evidence="1 5" id="KW-0004">4Fe-4S</keyword>
<evidence type="ECO:0000256" key="3">
    <source>
        <dbReference type="ARBA" id="ARBA00023004"/>
    </source>
</evidence>
<proteinExistence type="inferred from homology"/>
<feature type="active site" description="Proton donor" evidence="5">
    <location>
        <position position="122"/>
    </location>
</feature>
<feature type="binding site" evidence="5">
    <location>
        <position position="258"/>
    </location>
    <ligand>
        <name>dimethylallyl diphosphate</name>
        <dbReference type="ChEBI" id="CHEBI:57623"/>
    </ligand>
</feature>
<keyword evidence="3 5" id="KW-0408">Iron</keyword>
<sequence>MKIELAENYGFCFGVKRAIKIAEENTNAATYGPLIHNSKEIARLDKDFKVGLVEDFQTFKPGDKAIVRTHGIVKDELAQLKENGIEVVDATCPFVTKPQEIAQEMSEKGYDVVIFGDESHPEIKGVKSYATHGATVVTSVEELHDLKFHERIALIAQTTRKVEDYMEIANYLIPRHKEVRIFNTICNATFENQEAVRKLSKKADVMIIIGGKNSSNTKQLFNISYENCPNSYHIEDENELESEWFLNKKHCGVTAGASTPDWIIQNVINSIEKSIN</sequence>
<dbReference type="UniPathway" id="UPA00059">
    <property type="reaction ID" value="UER00105"/>
</dbReference>
<organism evidence="6 7">
    <name type="scientific">Sulfurimonas sediminis</name>
    <dbReference type="NCBI Taxonomy" id="2590020"/>
    <lineage>
        <taxon>Bacteria</taxon>
        <taxon>Pseudomonadati</taxon>
        <taxon>Campylobacterota</taxon>
        <taxon>Epsilonproteobacteria</taxon>
        <taxon>Campylobacterales</taxon>
        <taxon>Sulfurimonadaceae</taxon>
        <taxon>Sulfurimonas</taxon>
    </lineage>
</organism>
<dbReference type="Gene3D" id="3.40.1010.20">
    <property type="entry name" value="4-hydroxy-3-methylbut-2-enyl diphosphate reductase, catalytic domain"/>
    <property type="match status" value="2"/>
</dbReference>
<evidence type="ECO:0000256" key="1">
    <source>
        <dbReference type="ARBA" id="ARBA00022485"/>
    </source>
</evidence>
<feature type="binding site" evidence="5">
    <location>
        <position position="214"/>
    </location>
    <ligand>
        <name>(2E)-4-hydroxy-3-methylbut-2-enyl diphosphate</name>
        <dbReference type="ChEBI" id="CHEBI:128753"/>
    </ligand>
</feature>
<dbReference type="EC" id="1.17.7.4" evidence="5"/>
<feature type="binding site" evidence="5">
    <location>
        <position position="215"/>
    </location>
    <ligand>
        <name>(2E)-4-hydroxy-3-methylbut-2-enyl diphosphate</name>
        <dbReference type="ChEBI" id="CHEBI:128753"/>
    </ligand>
</feature>
<comment type="similarity">
    <text evidence="5">Belongs to the IspH family.</text>
</comment>
<dbReference type="NCBIfam" id="NF002187">
    <property type="entry name" value="PRK01045.1-1"/>
    <property type="match status" value="1"/>
</dbReference>
<comment type="function">
    <text evidence="5">Catalyzes the conversion of 1-hydroxy-2-methyl-2-(E)-butenyl 4-diphosphate (HMBPP) into a mixture of isopentenyl diphosphate (IPP) and dimethylallyl diphosphate (DMAPP). Acts in the terminal step of the DOXP/MEP pathway for isoprenoid precursor biosynthesis.</text>
</comment>
<protein>
    <recommendedName>
        <fullName evidence="5">4-hydroxy-3-methylbut-2-enyl diphosphate reductase</fullName>
        <shortName evidence="5">HMBPP reductase</shortName>
        <ecNumber evidence="5">1.17.7.4</ecNumber>
    </recommendedName>
</protein>
<dbReference type="GO" id="GO:0050992">
    <property type="term" value="P:dimethylallyl diphosphate biosynthetic process"/>
    <property type="evidence" value="ECO:0007669"/>
    <property type="project" value="UniProtKB-UniRule"/>
</dbReference>
<dbReference type="Pfam" id="PF02401">
    <property type="entry name" value="LYTB"/>
    <property type="match status" value="1"/>
</dbReference>
<feature type="binding site" evidence="5">
    <location>
        <position position="120"/>
    </location>
    <ligand>
        <name>dimethylallyl diphosphate</name>
        <dbReference type="ChEBI" id="CHEBI:57623"/>
    </ligand>
</feature>
<feature type="binding site" evidence="5">
    <location>
        <position position="36"/>
    </location>
    <ligand>
        <name>isopentenyl diphosphate</name>
        <dbReference type="ChEBI" id="CHEBI:128769"/>
    </ligand>
</feature>
<keyword evidence="7" id="KW-1185">Reference proteome</keyword>
<dbReference type="UniPathway" id="UPA00056">
    <property type="reaction ID" value="UER00097"/>
</dbReference>
<feature type="binding site" evidence="5">
    <location>
        <position position="36"/>
    </location>
    <ligand>
        <name>(2E)-4-hydroxy-3-methylbut-2-enyl diphosphate</name>
        <dbReference type="ChEBI" id="CHEBI:128753"/>
    </ligand>
</feature>
<keyword evidence="2 5" id="KW-0479">Metal-binding</keyword>
<feature type="binding site" evidence="5">
    <location>
        <position position="258"/>
    </location>
    <ligand>
        <name>isopentenyl diphosphate</name>
        <dbReference type="ChEBI" id="CHEBI:128769"/>
    </ligand>
</feature>
<dbReference type="KEGG" id="ssei:FJR45_04600"/>
<feature type="binding site" evidence="5">
    <location>
        <position position="216"/>
    </location>
    <ligand>
        <name>isopentenyl diphosphate</name>
        <dbReference type="ChEBI" id="CHEBI:128769"/>
    </ligand>
</feature>
<dbReference type="InterPro" id="IPR003451">
    <property type="entry name" value="LytB/IspH"/>
</dbReference>
<dbReference type="GO" id="GO:0046872">
    <property type="term" value="F:metal ion binding"/>
    <property type="evidence" value="ECO:0007669"/>
    <property type="project" value="UniProtKB-KW"/>
</dbReference>
<evidence type="ECO:0000313" key="6">
    <source>
        <dbReference type="EMBL" id="QOP43261.1"/>
    </source>
</evidence>
<feature type="binding site" evidence="5">
    <location>
        <position position="216"/>
    </location>
    <ligand>
        <name>dimethylallyl diphosphate</name>
        <dbReference type="ChEBI" id="CHEBI:57623"/>
    </ligand>
</feature>
<feature type="binding site" evidence="5">
    <location>
        <position position="214"/>
    </location>
    <ligand>
        <name>isopentenyl diphosphate</name>
        <dbReference type="ChEBI" id="CHEBI:128769"/>
    </ligand>
</feature>
<dbReference type="Proteomes" id="UP000593719">
    <property type="component" value="Chromosome"/>
</dbReference>
<feature type="binding site" evidence="5">
    <location>
        <position position="158"/>
    </location>
    <ligand>
        <name>(2E)-4-hydroxy-3-methylbut-2-enyl diphosphate</name>
        <dbReference type="ChEBI" id="CHEBI:128753"/>
    </ligand>
</feature>
<dbReference type="PANTHER" id="PTHR30426:SF0">
    <property type="entry name" value="4-HYDROXY-3-METHYLBUT-2-ENYL DIPHOSPHATE REDUCTASE"/>
    <property type="match status" value="1"/>
</dbReference>
<feature type="binding site" evidence="5">
    <location>
        <position position="120"/>
    </location>
    <ligand>
        <name>isopentenyl diphosphate</name>
        <dbReference type="ChEBI" id="CHEBI:128769"/>
    </ligand>
</feature>
<dbReference type="PANTHER" id="PTHR30426">
    <property type="entry name" value="4-HYDROXY-3-METHYLBUT-2-ENYL DIPHOSPHATE REDUCTASE"/>
    <property type="match status" value="1"/>
</dbReference>
<dbReference type="NCBIfam" id="TIGR00216">
    <property type="entry name" value="ispH_lytB"/>
    <property type="match status" value="1"/>
</dbReference>
<evidence type="ECO:0000313" key="7">
    <source>
        <dbReference type="Proteomes" id="UP000593719"/>
    </source>
</evidence>
<dbReference type="GO" id="GO:0051745">
    <property type="term" value="F:4-hydroxy-3-methylbut-2-enyl diphosphate reductase activity"/>
    <property type="evidence" value="ECO:0007669"/>
    <property type="project" value="UniProtKB-UniRule"/>
</dbReference>
<feature type="binding site" evidence="5">
    <location>
        <position position="12"/>
    </location>
    <ligand>
        <name>[4Fe-4S] cluster</name>
        <dbReference type="ChEBI" id="CHEBI:49883"/>
    </ligand>
</feature>
<feature type="binding site" evidence="5">
    <location>
        <position position="215"/>
    </location>
    <ligand>
        <name>dimethylallyl diphosphate</name>
        <dbReference type="ChEBI" id="CHEBI:57623"/>
    </ligand>
</feature>
<feature type="binding site" evidence="5">
    <location>
        <position position="186"/>
    </location>
    <ligand>
        <name>[4Fe-4S] cluster</name>
        <dbReference type="ChEBI" id="CHEBI:49883"/>
    </ligand>
</feature>
<comment type="pathway">
    <text evidence="5">Isoprenoid biosynthesis; dimethylallyl diphosphate biosynthesis; dimethylallyl diphosphate from (2E)-4-hydroxy-3-methylbutenyl diphosphate: step 1/1.</text>
</comment>
<feature type="binding site" evidence="5">
    <location>
        <position position="258"/>
    </location>
    <ligand>
        <name>(2E)-4-hydroxy-3-methylbut-2-enyl diphosphate</name>
        <dbReference type="ChEBI" id="CHEBI:128753"/>
    </ligand>
</feature>
<comment type="catalytic activity">
    <reaction evidence="5">
        <text>isopentenyl diphosphate + 2 oxidized [2Fe-2S]-[ferredoxin] + H2O = (2E)-4-hydroxy-3-methylbut-2-enyl diphosphate + 2 reduced [2Fe-2S]-[ferredoxin] + 2 H(+)</text>
        <dbReference type="Rhea" id="RHEA:24488"/>
        <dbReference type="Rhea" id="RHEA-COMP:10000"/>
        <dbReference type="Rhea" id="RHEA-COMP:10001"/>
        <dbReference type="ChEBI" id="CHEBI:15377"/>
        <dbReference type="ChEBI" id="CHEBI:15378"/>
        <dbReference type="ChEBI" id="CHEBI:33737"/>
        <dbReference type="ChEBI" id="CHEBI:33738"/>
        <dbReference type="ChEBI" id="CHEBI:128753"/>
        <dbReference type="ChEBI" id="CHEBI:128769"/>
        <dbReference type="EC" id="1.17.7.4"/>
    </reaction>
</comment>
<feature type="binding site" evidence="5">
    <location>
        <position position="216"/>
    </location>
    <ligand>
        <name>(2E)-4-hydroxy-3-methylbut-2-enyl diphosphate</name>
        <dbReference type="ChEBI" id="CHEBI:128753"/>
    </ligand>
</feature>
<keyword evidence="5 6" id="KW-0560">Oxidoreductase</keyword>
<comment type="catalytic activity">
    <reaction evidence="5">
        <text>dimethylallyl diphosphate + 2 oxidized [2Fe-2S]-[ferredoxin] + H2O = (2E)-4-hydroxy-3-methylbut-2-enyl diphosphate + 2 reduced [2Fe-2S]-[ferredoxin] + 2 H(+)</text>
        <dbReference type="Rhea" id="RHEA:24825"/>
        <dbReference type="Rhea" id="RHEA-COMP:10000"/>
        <dbReference type="Rhea" id="RHEA-COMP:10001"/>
        <dbReference type="ChEBI" id="CHEBI:15377"/>
        <dbReference type="ChEBI" id="CHEBI:15378"/>
        <dbReference type="ChEBI" id="CHEBI:33737"/>
        <dbReference type="ChEBI" id="CHEBI:33738"/>
        <dbReference type="ChEBI" id="CHEBI:57623"/>
        <dbReference type="ChEBI" id="CHEBI:128753"/>
        <dbReference type="EC" id="1.17.7.4"/>
    </reaction>
</comment>